<keyword evidence="1" id="KW-0812">Transmembrane</keyword>
<dbReference type="EMBL" id="GAIX01002301">
    <property type="protein sequence ID" value="JAA90259.1"/>
    <property type="molecule type" value="Transcribed_RNA"/>
</dbReference>
<keyword evidence="1" id="KW-1133">Transmembrane helix</keyword>
<keyword evidence="1" id="KW-0472">Membrane</keyword>
<evidence type="ECO:0000256" key="1">
    <source>
        <dbReference type="SAM" id="Phobius"/>
    </source>
</evidence>
<name>S4PH70_9NEOP</name>
<feature type="transmembrane region" description="Helical" evidence="1">
    <location>
        <begin position="50"/>
        <end position="71"/>
    </location>
</feature>
<protein>
    <submittedName>
        <fullName evidence="2">Uncharacterized protein</fullName>
    </submittedName>
</protein>
<feature type="transmembrane region" description="Helical" evidence="1">
    <location>
        <begin position="15"/>
        <end position="38"/>
    </location>
</feature>
<evidence type="ECO:0000313" key="2">
    <source>
        <dbReference type="EMBL" id="JAA90259.1"/>
    </source>
</evidence>
<feature type="non-terminal residue" evidence="2">
    <location>
        <position position="72"/>
    </location>
</feature>
<dbReference type="AlphaFoldDB" id="S4PH70"/>
<proteinExistence type="predicted"/>
<accession>S4PH70</accession>
<sequence length="72" mass="8476">MIIIRTRFKIGLPNFFFMFRGIIITTVKCCLVIVTFSLIRMDIIPSMSSYFLIIICLFFVLIEILFTSWNIS</sequence>
<reference evidence="2" key="2">
    <citation type="submission" date="2013-05" db="EMBL/GenBank/DDBJ databases">
        <authorList>
            <person name="Carter J.-M."/>
            <person name="Baker S.C."/>
            <person name="Pink R."/>
            <person name="Carter D.R.F."/>
            <person name="Collins A."/>
            <person name="Tomlin J."/>
            <person name="Gibbs M."/>
            <person name="Breuker C.J."/>
        </authorList>
    </citation>
    <scope>NUCLEOTIDE SEQUENCE</scope>
    <source>
        <tissue evidence="2">Ovary</tissue>
    </source>
</reference>
<organism evidence="2">
    <name type="scientific">Pararge aegeria</name>
    <name type="common">speckled wood butterfly</name>
    <dbReference type="NCBI Taxonomy" id="116150"/>
    <lineage>
        <taxon>Eukaryota</taxon>
        <taxon>Metazoa</taxon>
        <taxon>Ecdysozoa</taxon>
        <taxon>Arthropoda</taxon>
        <taxon>Hexapoda</taxon>
        <taxon>Insecta</taxon>
        <taxon>Pterygota</taxon>
        <taxon>Neoptera</taxon>
        <taxon>Endopterygota</taxon>
        <taxon>Lepidoptera</taxon>
        <taxon>Glossata</taxon>
        <taxon>Ditrysia</taxon>
        <taxon>Papilionoidea</taxon>
        <taxon>Nymphalidae</taxon>
        <taxon>Satyrinae</taxon>
        <taxon>Satyrini</taxon>
        <taxon>Parargina</taxon>
        <taxon>Pararge</taxon>
    </lineage>
</organism>
<reference evidence="2" key="1">
    <citation type="journal article" date="2013" name="BMC Genomics">
        <title>Unscrambling butterfly oogenesis.</title>
        <authorList>
            <person name="Carter J.M."/>
            <person name="Baker S.C."/>
            <person name="Pink R."/>
            <person name="Carter D.R."/>
            <person name="Collins A."/>
            <person name="Tomlin J."/>
            <person name="Gibbs M."/>
            <person name="Breuker C.J."/>
        </authorList>
    </citation>
    <scope>NUCLEOTIDE SEQUENCE</scope>
    <source>
        <tissue evidence="2">Ovary</tissue>
    </source>
</reference>